<evidence type="ECO:0000313" key="3">
    <source>
        <dbReference type="Proteomes" id="UP000198287"/>
    </source>
</evidence>
<keyword evidence="3" id="KW-1185">Reference proteome</keyword>
<dbReference type="Proteomes" id="UP000198287">
    <property type="component" value="Unassembled WGS sequence"/>
</dbReference>
<feature type="compositionally biased region" description="Polar residues" evidence="1">
    <location>
        <begin position="551"/>
        <end position="565"/>
    </location>
</feature>
<accession>A0A226D8Q9</accession>
<feature type="region of interest" description="Disordered" evidence="1">
    <location>
        <begin position="1220"/>
        <end position="1267"/>
    </location>
</feature>
<name>A0A226D8Q9_FOLCA</name>
<dbReference type="PANTHER" id="PTHR33053">
    <property type="entry name" value="PROTEIN, PUTATIVE-RELATED"/>
    <property type="match status" value="1"/>
</dbReference>
<dbReference type="PANTHER" id="PTHR33053:SF24">
    <property type="entry name" value="TRANSPOSASE DOMAIN-CONTAINING PROTEIN"/>
    <property type="match status" value="1"/>
</dbReference>
<evidence type="ECO:0008006" key="4">
    <source>
        <dbReference type="Google" id="ProtNLM"/>
    </source>
</evidence>
<dbReference type="EMBL" id="LNIX01000027">
    <property type="protein sequence ID" value="OXA41932.1"/>
    <property type="molecule type" value="Genomic_DNA"/>
</dbReference>
<protein>
    <recommendedName>
        <fullName evidence="4">DUF4806 domain-containing protein</fullName>
    </recommendedName>
</protein>
<evidence type="ECO:0000313" key="2">
    <source>
        <dbReference type="EMBL" id="OXA41932.1"/>
    </source>
</evidence>
<sequence>MDSPPTTINLALGNPLILTAILKQNSAPLRNCRLVSHFWNDIVLSLQNTRFALKLRRNGDENVDHDPVPFFDTCFTFDPRLAKRVNAATCCTDALHSLAAIYSFAAKLLHLMRPRKPILFTELGIKKDLTVFAVSSKKVYSKSLATIIQLVINASPKLKEVTIPLGFCPDLENLKCLEVLRISLNRAEPIHLEGWKLLRMLAQVGEQLVTLTFGYVGRNGSHSAKLLLHNGNPTAIVTQHFPPYTTQKHVAIAIQQFPPDSNCHPPIPTEHSHACSNCHPPIPTQQAHGNTNCHPPIPTQKRIQIERKVSQIAKLANRYGRRFRDDRSNPKSRRNAGPESAPDLEKLYKFGFCRSIFSSYFQVGQDFSGSDEINGEGARRPANRGGIGEIVSEPGNVAGGHLWADGALLRGGVLEHLPLGVFEMQGLETFEGGGAHLSRKEVYQLELISGLKSLEIRSDTRNYGTKDLSEEEMNMFEQLLIAMDEMDDVKICNFISSSRRQLNREINIALSDFNAVCSNSSLIERPVGISNPLTTPELVGTFLSDEEIPSESESYNSDHLPSESDANSDSDFETSIDIRLSLQSWAICHNITNSATSDLLKLLQQHQCFSDLPVDSRSLLQTPRKTILFSVPPGQYCSFDWIKSIQEIILNSSEVIENNTILLQINIDGIPLYKGSAHQFWPILGSVGAKVFVIGIYSGEGKPESVNSYLSYFIETLLANINSIVVNGDNYTIKISALICDAPARAFVLGVKCHSGYSCCGRCTIKGVYYKNRVIFPYGNYSLRRNESFRQKDDPAHHNETTLIDKITTLDFVRDVPGEYMHLVCLGIVRKILYLLTKGKKCPARLRPHQVNIISSQLVGVKKYIPSEFARKPRILKDLDYWKATEFRQFILYTGPVVLKNNISSDLYQNFLCLHVAVTILSSKILNDTLNYYADQLLHYFVKHFGRLYRQENLSFNVHGLLHLANDCKNHGPVDLFSAFKFENQLQVIKKLVRSSNCPLQQVHRRIVERESQAEKASCRALLPRLSSPLNFSSPLLPSNTQYFRQFNHRLFKVKVGQSDSVCELEDKSVVVVRAFFKQGFLAQKFQNTSNAYKTPCLSAENITKDFSLANWNSIFCSPAKSFIKMSSNNSFVLVKFEETDEVEVVSTAWLRQNNKKCAWPNYKNSNRLAKAVSLHEPVQECWSLHTIKLLGSGRQFGLFFSVSYHDALSKLPKVLDQSDAEINSDGGRKSRKSNKNTTYSDSSDDEVNNPDSFTLPPPPVIAHGSKDTDKINKLIFDSAKKYDPPHSSPIPFTLGLVGVENLGTTSGTISDSNSSPDHVLNEIQVPATTEYRNDNGGDNRDDSFIVTPLQNCHPDKDFQNWVARNITILKAQNRQIQNSLDGILLQLGDRTEYKNSQPKNVHHELPCKTLDDVENGKKVYSSSDSRESLVQYLGQKGGKSVSSCTRKVLSCLCTDKLACNYNWIGSRGGKVGFKETWMKSIILGKSFTNSPGFTWSIIFLSIDSVRLYHARKSKQVTDDEVEEVMKEWLKTAPKRLKPTGRPDGFSGNEHIAEDEDMSHRLA</sequence>
<proteinExistence type="predicted"/>
<feature type="region of interest" description="Disordered" evidence="1">
    <location>
        <begin position="316"/>
        <end position="340"/>
    </location>
</feature>
<reference evidence="2 3" key="1">
    <citation type="submission" date="2015-12" db="EMBL/GenBank/DDBJ databases">
        <title>The genome of Folsomia candida.</title>
        <authorList>
            <person name="Faddeeva A."/>
            <person name="Derks M.F."/>
            <person name="Anvar Y."/>
            <person name="Smit S."/>
            <person name="Van Straalen N."/>
            <person name="Roelofs D."/>
        </authorList>
    </citation>
    <scope>NUCLEOTIDE SEQUENCE [LARGE SCALE GENOMIC DNA]</scope>
    <source>
        <strain evidence="2 3">VU population</strain>
        <tissue evidence="2">Whole body</tissue>
    </source>
</reference>
<comment type="caution">
    <text evidence="2">The sequence shown here is derived from an EMBL/GenBank/DDBJ whole genome shotgun (WGS) entry which is preliminary data.</text>
</comment>
<organism evidence="2 3">
    <name type="scientific">Folsomia candida</name>
    <name type="common">Springtail</name>
    <dbReference type="NCBI Taxonomy" id="158441"/>
    <lineage>
        <taxon>Eukaryota</taxon>
        <taxon>Metazoa</taxon>
        <taxon>Ecdysozoa</taxon>
        <taxon>Arthropoda</taxon>
        <taxon>Hexapoda</taxon>
        <taxon>Collembola</taxon>
        <taxon>Entomobryomorpha</taxon>
        <taxon>Isotomoidea</taxon>
        <taxon>Isotomidae</taxon>
        <taxon>Proisotominae</taxon>
        <taxon>Folsomia</taxon>
    </lineage>
</organism>
<evidence type="ECO:0000256" key="1">
    <source>
        <dbReference type="SAM" id="MobiDB-lite"/>
    </source>
</evidence>
<feature type="region of interest" description="Disordered" evidence="1">
    <location>
        <begin position="1534"/>
        <end position="1563"/>
    </location>
</feature>
<feature type="region of interest" description="Disordered" evidence="1">
    <location>
        <begin position="550"/>
        <end position="570"/>
    </location>
</feature>
<dbReference type="OrthoDB" id="7554902at2759"/>
<gene>
    <name evidence="2" type="ORF">Fcan01_23093</name>
</gene>